<keyword evidence="7 8" id="KW-0472">Membrane</keyword>
<feature type="transmembrane region" description="Helical" evidence="8">
    <location>
        <begin position="258"/>
        <end position="282"/>
    </location>
</feature>
<evidence type="ECO:0000256" key="3">
    <source>
        <dbReference type="ARBA" id="ARBA00022692"/>
    </source>
</evidence>
<keyword evidence="11" id="KW-1185">Reference proteome</keyword>
<comment type="similarity">
    <text evidence="8 9">Belongs to the MurJ/MviN family.</text>
</comment>
<evidence type="ECO:0000256" key="6">
    <source>
        <dbReference type="ARBA" id="ARBA00022989"/>
    </source>
</evidence>
<dbReference type="Proteomes" id="UP000515928">
    <property type="component" value="Chromosome"/>
</dbReference>
<evidence type="ECO:0000256" key="4">
    <source>
        <dbReference type="ARBA" id="ARBA00022960"/>
    </source>
</evidence>
<comment type="function">
    <text evidence="8 9">Involved in peptidoglycan biosynthesis. Transports lipid-linked peptidoglycan precursors from the inner to the outer leaflet of the cytoplasmic membrane.</text>
</comment>
<feature type="transmembrane region" description="Helical" evidence="8">
    <location>
        <begin position="432"/>
        <end position="454"/>
    </location>
</feature>
<evidence type="ECO:0000313" key="11">
    <source>
        <dbReference type="Proteomes" id="UP000515928"/>
    </source>
</evidence>
<feature type="transmembrane region" description="Helical" evidence="8">
    <location>
        <begin position="151"/>
        <end position="173"/>
    </location>
</feature>
<dbReference type="PRINTS" id="PR01806">
    <property type="entry name" value="VIRFACTRMVIN"/>
</dbReference>
<dbReference type="PIRSF" id="PIRSF002869">
    <property type="entry name" value="MviN"/>
    <property type="match status" value="1"/>
</dbReference>
<name>A0A7G9RXF7_9FIRM</name>
<dbReference type="EMBL" id="CP060715">
    <property type="protein sequence ID" value="QNN60282.1"/>
    <property type="molecule type" value="Genomic_DNA"/>
</dbReference>
<sequence>MKKITIVMMLLSVCSKFLGFAREIVLSKTYGASIVSDAFLYSYSLPATLFSVIIAAFVTGFIPMYTRIKNEDGSEKAVLFANNVQNVMVVIALVFGLIFVTFTDVFLGMLVPSASPELLGYLIPFTQVTIFTLIFTCIVQIMTGFLNIHESFIFPLALSFPLNIILIATVLISKQTSEFIMPFGILFAYFVQAALILWYANRKGFKISFKINLKDPNLKAMLVLAIPLIIGSATTSIGTVVNQALASGIDGGISQITYAAKIGGIVEGVFGLAIISVMYPALSKAVSIGNMEDASREFESALSSLLFFIVPCAIGMAVLAKPIVQFIYMRGEFGMEEVLVLTPIFRAYSLGLVGFSAYGLLARVFYSFQDTKTPMYTSILLIGTQIILGLLLSNRMGLHGITLAMTIANAIGSIILLVLSFRKFENFNYKKLLTEVIKIFVAGLLMGFVAYVIYGFVGNRFGNTMSLLSAIGAGVIVYFAMVYILKINVLVEFIGQIKNKK</sequence>
<feature type="transmembrane region" description="Helical" evidence="8">
    <location>
        <begin position="344"/>
        <end position="366"/>
    </location>
</feature>
<dbReference type="RefSeq" id="WP_187533412.1">
    <property type="nucleotide sequence ID" value="NZ_CBCSHU010000007.1"/>
</dbReference>
<keyword evidence="8 9" id="KW-0961">Cell wall biogenesis/degradation</keyword>
<comment type="pathway">
    <text evidence="8">Cell wall biogenesis; peptidoglycan biosynthesis.</text>
</comment>
<organism evidence="10 11">
    <name type="scientific">Erysipelothrix inopinata</name>
    <dbReference type="NCBI Taxonomy" id="225084"/>
    <lineage>
        <taxon>Bacteria</taxon>
        <taxon>Bacillati</taxon>
        <taxon>Bacillota</taxon>
        <taxon>Erysipelotrichia</taxon>
        <taxon>Erysipelotrichales</taxon>
        <taxon>Erysipelotrichaceae</taxon>
        <taxon>Erysipelothrix</taxon>
    </lineage>
</organism>
<dbReference type="GO" id="GO:0005886">
    <property type="term" value="C:plasma membrane"/>
    <property type="evidence" value="ECO:0007669"/>
    <property type="project" value="UniProtKB-SubCell"/>
</dbReference>
<dbReference type="Pfam" id="PF03023">
    <property type="entry name" value="MurJ"/>
    <property type="match status" value="1"/>
</dbReference>
<dbReference type="PANTHER" id="PTHR47019:SF1">
    <property type="entry name" value="LIPID II FLIPPASE MURJ"/>
    <property type="match status" value="1"/>
</dbReference>
<dbReference type="UniPathway" id="UPA00219"/>
<dbReference type="GO" id="GO:0009252">
    <property type="term" value="P:peptidoglycan biosynthetic process"/>
    <property type="evidence" value="ECO:0007669"/>
    <property type="project" value="UniProtKB-UniRule"/>
</dbReference>
<evidence type="ECO:0000256" key="2">
    <source>
        <dbReference type="ARBA" id="ARBA00022475"/>
    </source>
</evidence>
<feature type="transmembrane region" description="Helical" evidence="8">
    <location>
        <begin position="179"/>
        <end position="200"/>
    </location>
</feature>
<dbReference type="InterPro" id="IPR004268">
    <property type="entry name" value="MurJ"/>
</dbReference>
<dbReference type="NCBIfam" id="TIGR01695">
    <property type="entry name" value="murJ_mviN"/>
    <property type="match status" value="1"/>
</dbReference>
<gene>
    <name evidence="8 10" type="primary">murJ</name>
    <name evidence="10" type="ORF">H9L01_07875</name>
</gene>
<proteinExistence type="inferred from homology"/>
<dbReference type="InterPro" id="IPR051050">
    <property type="entry name" value="Lipid_II_flippase_MurJ/MviN"/>
</dbReference>
<evidence type="ECO:0000256" key="5">
    <source>
        <dbReference type="ARBA" id="ARBA00022984"/>
    </source>
</evidence>
<reference evidence="10 11" key="1">
    <citation type="submission" date="2020-08" db="EMBL/GenBank/DDBJ databases">
        <title>Genome sequence of Erysipelothrix inopinata DSM 15511T.</title>
        <authorList>
            <person name="Hyun D.-W."/>
            <person name="Bae J.-W."/>
        </authorList>
    </citation>
    <scope>NUCLEOTIDE SEQUENCE [LARGE SCALE GENOMIC DNA]</scope>
    <source>
        <strain evidence="10 11">DSM 15511</strain>
    </source>
</reference>
<feature type="transmembrane region" description="Helical" evidence="8">
    <location>
        <begin position="373"/>
        <end position="392"/>
    </location>
</feature>
<dbReference type="KEGG" id="eio:H9L01_07875"/>
<evidence type="ECO:0000256" key="7">
    <source>
        <dbReference type="ARBA" id="ARBA00023136"/>
    </source>
</evidence>
<keyword evidence="2 8" id="KW-1003">Cell membrane</keyword>
<keyword evidence="8 9" id="KW-0813">Transport</keyword>
<dbReference type="AlphaFoldDB" id="A0A7G9RXF7"/>
<evidence type="ECO:0000313" key="10">
    <source>
        <dbReference type="EMBL" id="QNN60282.1"/>
    </source>
</evidence>
<feature type="transmembrane region" description="Helical" evidence="8">
    <location>
        <begin position="466"/>
        <end position="491"/>
    </location>
</feature>
<feature type="transmembrane region" description="Helical" evidence="8">
    <location>
        <begin position="302"/>
        <end position="324"/>
    </location>
</feature>
<keyword evidence="4 8" id="KW-0133">Cell shape</keyword>
<feature type="transmembrane region" description="Helical" evidence="8">
    <location>
        <begin position="87"/>
        <end position="112"/>
    </location>
</feature>
<keyword evidence="5 8" id="KW-0573">Peptidoglycan synthesis</keyword>
<dbReference type="PANTHER" id="PTHR47019">
    <property type="entry name" value="LIPID II FLIPPASE MURJ"/>
    <property type="match status" value="1"/>
</dbReference>
<accession>A0A7G9RXF7</accession>
<dbReference type="GO" id="GO:0071555">
    <property type="term" value="P:cell wall organization"/>
    <property type="evidence" value="ECO:0007669"/>
    <property type="project" value="UniProtKB-UniRule"/>
</dbReference>
<dbReference type="CDD" id="cd13123">
    <property type="entry name" value="MATE_MurJ_like"/>
    <property type="match status" value="1"/>
</dbReference>
<protein>
    <recommendedName>
        <fullName evidence="8">Probable lipid II flippase MurJ</fullName>
    </recommendedName>
</protein>
<feature type="transmembrane region" description="Helical" evidence="8">
    <location>
        <begin position="398"/>
        <end position="420"/>
    </location>
</feature>
<keyword evidence="6 8" id="KW-1133">Transmembrane helix</keyword>
<evidence type="ECO:0000256" key="1">
    <source>
        <dbReference type="ARBA" id="ARBA00004651"/>
    </source>
</evidence>
<feature type="transmembrane region" description="Helical" evidence="8">
    <location>
        <begin position="118"/>
        <end position="139"/>
    </location>
</feature>
<evidence type="ECO:0000256" key="9">
    <source>
        <dbReference type="PIRNR" id="PIRNR002869"/>
    </source>
</evidence>
<dbReference type="GO" id="GO:0015648">
    <property type="term" value="F:lipid-linked peptidoglycan transporter activity"/>
    <property type="evidence" value="ECO:0007669"/>
    <property type="project" value="UniProtKB-UniRule"/>
</dbReference>
<feature type="transmembrane region" description="Helical" evidence="8">
    <location>
        <begin position="221"/>
        <end position="246"/>
    </location>
</feature>
<comment type="subcellular location">
    <subcellularLocation>
        <location evidence="1 8">Cell membrane</location>
        <topology evidence="1 8">Multi-pass membrane protein</topology>
    </subcellularLocation>
</comment>
<dbReference type="GO" id="GO:0008360">
    <property type="term" value="P:regulation of cell shape"/>
    <property type="evidence" value="ECO:0007669"/>
    <property type="project" value="UniProtKB-UniRule"/>
</dbReference>
<dbReference type="GO" id="GO:0034204">
    <property type="term" value="P:lipid translocation"/>
    <property type="evidence" value="ECO:0007669"/>
    <property type="project" value="TreeGrafter"/>
</dbReference>
<feature type="transmembrane region" description="Helical" evidence="8">
    <location>
        <begin position="45"/>
        <end position="66"/>
    </location>
</feature>
<evidence type="ECO:0000256" key="8">
    <source>
        <dbReference type="HAMAP-Rule" id="MF_02078"/>
    </source>
</evidence>
<keyword evidence="3 8" id="KW-0812">Transmembrane</keyword>
<dbReference type="HAMAP" id="MF_02078">
    <property type="entry name" value="MurJ_MviN"/>
    <property type="match status" value="1"/>
</dbReference>